<dbReference type="Proteomes" id="UP000789595">
    <property type="component" value="Unassembled WGS sequence"/>
</dbReference>
<dbReference type="AlphaFoldDB" id="A0A7S3ZUP9"/>
<dbReference type="InterPro" id="IPR001611">
    <property type="entry name" value="Leu-rich_rpt"/>
</dbReference>
<dbReference type="GO" id="GO:0005829">
    <property type="term" value="C:cytosol"/>
    <property type="evidence" value="ECO:0007669"/>
    <property type="project" value="TreeGrafter"/>
</dbReference>
<dbReference type="Pfam" id="PF13516">
    <property type="entry name" value="LRR_6"/>
    <property type="match status" value="1"/>
</dbReference>
<evidence type="ECO:0000256" key="1">
    <source>
        <dbReference type="SAM" id="SignalP"/>
    </source>
</evidence>
<accession>A0A7S3ZUP9</accession>
<dbReference type="EMBL" id="HBIW01011698">
    <property type="protein sequence ID" value="CAE0694593.1"/>
    <property type="molecule type" value="Transcribed_RNA"/>
</dbReference>
<dbReference type="InterPro" id="IPR027038">
    <property type="entry name" value="RanGap"/>
</dbReference>
<dbReference type="GO" id="GO:0031267">
    <property type="term" value="F:small GTPase binding"/>
    <property type="evidence" value="ECO:0007669"/>
    <property type="project" value="TreeGrafter"/>
</dbReference>
<proteinExistence type="predicted"/>
<dbReference type="GO" id="GO:0006913">
    <property type="term" value="P:nucleocytoplasmic transport"/>
    <property type="evidence" value="ECO:0007669"/>
    <property type="project" value="TreeGrafter"/>
</dbReference>
<dbReference type="PANTHER" id="PTHR24113:SF15">
    <property type="entry name" value="NACHT DOMAIN-CONTAINING PROTEIN"/>
    <property type="match status" value="1"/>
</dbReference>
<gene>
    <name evidence="2" type="ORF">PCAL00307_LOCUS10029</name>
    <name evidence="3" type="ORF">PECAL_3P13260</name>
</gene>
<dbReference type="SMART" id="SM00368">
    <property type="entry name" value="LRR_RI"/>
    <property type="match status" value="3"/>
</dbReference>
<dbReference type="OrthoDB" id="10672994at2759"/>
<reference evidence="2" key="1">
    <citation type="submission" date="2021-01" db="EMBL/GenBank/DDBJ databases">
        <authorList>
            <person name="Corre E."/>
            <person name="Pelletier E."/>
            <person name="Niang G."/>
            <person name="Scheremetjew M."/>
            <person name="Finn R."/>
            <person name="Kale V."/>
            <person name="Holt S."/>
            <person name="Cochrane G."/>
            <person name="Meng A."/>
            <person name="Brown T."/>
            <person name="Cohen L."/>
        </authorList>
    </citation>
    <scope>NUCLEOTIDE SEQUENCE</scope>
    <source>
        <strain evidence="2">CCMP1756</strain>
    </source>
</reference>
<keyword evidence="4" id="KW-1185">Reference proteome</keyword>
<dbReference type="GO" id="GO:0005634">
    <property type="term" value="C:nucleus"/>
    <property type="evidence" value="ECO:0007669"/>
    <property type="project" value="TreeGrafter"/>
</dbReference>
<dbReference type="SUPFAM" id="SSF52047">
    <property type="entry name" value="RNI-like"/>
    <property type="match status" value="1"/>
</dbReference>
<dbReference type="GO" id="GO:0048471">
    <property type="term" value="C:perinuclear region of cytoplasm"/>
    <property type="evidence" value="ECO:0007669"/>
    <property type="project" value="TreeGrafter"/>
</dbReference>
<feature type="signal peptide" evidence="1">
    <location>
        <begin position="1"/>
        <end position="16"/>
    </location>
</feature>
<dbReference type="GO" id="GO:0005096">
    <property type="term" value="F:GTPase activator activity"/>
    <property type="evidence" value="ECO:0007669"/>
    <property type="project" value="InterPro"/>
</dbReference>
<evidence type="ECO:0000313" key="3">
    <source>
        <dbReference type="EMBL" id="CAH0371387.1"/>
    </source>
</evidence>
<protein>
    <submittedName>
        <fullName evidence="2">Uncharacterized protein</fullName>
    </submittedName>
</protein>
<dbReference type="PANTHER" id="PTHR24113">
    <property type="entry name" value="RAN GTPASE-ACTIVATING PROTEIN 1"/>
    <property type="match status" value="1"/>
</dbReference>
<dbReference type="Gene3D" id="3.80.10.10">
    <property type="entry name" value="Ribonuclease Inhibitor"/>
    <property type="match status" value="1"/>
</dbReference>
<reference evidence="3" key="2">
    <citation type="submission" date="2021-11" db="EMBL/GenBank/DDBJ databases">
        <authorList>
            <consortium name="Genoscope - CEA"/>
            <person name="William W."/>
        </authorList>
    </citation>
    <scope>NUCLEOTIDE SEQUENCE</scope>
</reference>
<dbReference type="EMBL" id="CAKKNE010000003">
    <property type="protein sequence ID" value="CAH0371387.1"/>
    <property type="molecule type" value="Genomic_DNA"/>
</dbReference>
<organism evidence="2">
    <name type="scientific">Pelagomonas calceolata</name>
    <dbReference type="NCBI Taxonomy" id="35677"/>
    <lineage>
        <taxon>Eukaryota</taxon>
        <taxon>Sar</taxon>
        <taxon>Stramenopiles</taxon>
        <taxon>Ochrophyta</taxon>
        <taxon>Pelagophyceae</taxon>
        <taxon>Pelagomonadales</taxon>
        <taxon>Pelagomonadaceae</taxon>
        <taxon>Pelagomonas</taxon>
    </lineage>
</organism>
<evidence type="ECO:0000313" key="4">
    <source>
        <dbReference type="Proteomes" id="UP000789595"/>
    </source>
</evidence>
<sequence length="490" mass="51976">MQLAALLLLCIAQIDAKPRGLGPAGRDYILSVLPQAEKLGTLSEATIEVPAATDGSTLAQQVRALDAQAARRIQERDARQAARKARETQRAVARTFNALSEEPVLAPVADEDEDEEVVVEEPVPTEILCVLCREAKLGKQGCAALLRLASRQGVVTEIGIADARIDDGGLETLLEWALCRGGRRLRVKRDACGHCDLAKLKRMNATATLEVLELEHLGLEDISGLADLLTPHASSLKRLSLRGNARICDAGIVALAKAFVRTASALEVLDLRNTGCSDGGAVALARALKARRDAGLPNVAVDVGENLLSAKGANDLMRECAVLDLRRNDLQGARLSLKNAPHLKTLSVASCAFTPLDGEAFLKQAAKSSIEVLDLSGNALTTVEAKRRAAKKNPKVVQKLAKITSKVAPQTKDDGPSSDALSLCARLLRSPAKFPSLQWLGLQDVGLTPSHRGLVSAALKKRRKTGGSSIVLEAIANNAAKAPKSKGPQI</sequence>
<dbReference type="InterPro" id="IPR032675">
    <property type="entry name" value="LRR_dom_sf"/>
</dbReference>
<feature type="chain" id="PRO_5036403991" evidence="1">
    <location>
        <begin position="17"/>
        <end position="490"/>
    </location>
</feature>
<name>A0A7S3ZUP9_9STRA</name>
<keyword evidence="1" id="KW-0732">Signal</keyword>
<evidence type="ECO:0000313" key="2">
    <source>
        <dbReference type="EMBL" id="CAE0694593.1"/>
    </source>
</evidence>